<dbReference type="GO" id="GO:0008270">
    <property type="term" value="F:zinc ion binding"/>
    <property type="evidence" value="ECO:0007669"/>
    <property type="project" value="InterPro"/>
</dbReference>
<dbReference type="InterPro" id="IPR001138">
    <property type="entry name" value="Zn2Cys6_DnaBD"/>
</dbReference>
<dbReference type="GO" id="GO:0000981">
    <property type="term" value="F:DNA-binding transcription factor activity, RNA polymerase II-specific"/>
    <property type="evidence" value="ECO:0007669"/>
    <property type="project" value="InterPro"/>
</dbReference>
<name>A0A0H2RWH6_9AGAM</name>
<dbReference type="OrthoDB" id="2399539at2759"/>
<dbReference type="Proteomes" id="UP000053477">
    <property type="component" value="Unassembled WGS sequence"/>
</dbReference>
<dbReference type="InParanoid" id="A0A0H2RWH6"/>
<proteinExistence type="predicted"/>
<feature type="domain" description="Zn(2)-C6 fungal-type" evidence="1">
    <location>
        <begin position="25"/>
        <end position="54"/>
    </location>
</feature>
<keyword evidence="3" id="KW-1185">Reference proteome</keyword>
<dbReference type="SMART" id="SM00066">
    <property type="entry name" value="GAL4"/>
    <property type="match status" value="1"/>
</dbReference>
<gene>
    <name evidence="2" type="ORF">SCHPADRAFT_225669</name>
</gene>
<dbReference type="AlphaFoldDB" id="A0A0H2RWH6"/>
<dbReference type="PROSITE" id="PS00463">
    <property type="entry name" value="ZN2_CY6_FUNGAL_1"/>
    <property type="match status" value="1"/>
</dbReference>
<reference evidence="2 3" key="1">
    <citation type="submission" date="2015-04" db="EMBL/GenBank/DDBJ databases">
        <title>Complete genome sequence of Schizopora paradoxa KUC8140, a cosmopolitan wood degrader in East Asia.</title>
        <authorList>
            <consortium name="DOE Joint Genome Institute"/>
            <person name="Min B."/>
            <person name="Park H."/>
            <person name="Jang Y."/>
            <person name="Kim J.-J."/>
            <person name="Kim K.H."/>
            <person name="Pangilinan J."/>
            <person name="Lipzen A."/>
            <person name="Riley R."/>
            <person name="Grigoriev I.V."/>
            <person name="Spatafora J.W."/>
            <person name="Choi I.-G."/>
        </authorList>
    </citation>
    <scope>NUCLEOTIDE SEQUENCE [LARGE SCALE GENOMIC DNA]</scope>
    <source>
        <strain evidence="2 3">KUC8140</strain>
    </source>
</reference>
<protein>
    <recommendedName>
        <fullName evidence="1">Zn(2)-C6 fungal-type domain-containing protein</fullName>
    </recommendedName>
</protein>
<dbReference type="EMBL" id="KQ085919">
    <property type="protein sequence ID" value="KLO16194.1"/>
    <property type="molecule type" value="Genomic_DNA"/>
</dbReference>
<dbReference type="Gene3D" id="4.10.240.10">
    <property type="entry name" value="Zn(2)-C6 fungal-type DNA-binding domain"/>
    <property type="match status" value="1"/>
</dbReference>
<evidence type="ECO:0000313" key="3">
    <source>
        <dbReference type="Proteomes" id="UP000053477"/>
    </source>
</evidence>
<dbReference type="SUPFAM" id="SSF57701">
    <property type="entry name" value="Zn2/Cys6 DNA-binding domain"/>
    <property type="match status" value="1"/>
</dbReference>
<evidence type="ECO:0000313" key="2">
    <source>
        <dbReference type="EMBL" id="KLO16194.1"/>
    </source>
</evidence>
<dbReference type="Pfam" id="PF00172">
    <property type="entry name" value="Zn_clus"/>
    <property type="match status" value="1"/>
</dbReference>
<organism evidence="2 3">
    <name type="scientific">Schizopora paradoxa</name>
    <dbReference type="NCBI Taxonomy" id="27342"/>
    <lineage>
        <taxon>Eukaryota</taxon>
        <taxon>Fungi</taxon>
        <taxon>Dikarya</taxon>
        <taxon>Basidiomycota</taxon>
        <taxon>Agaricomycotina</taxon>
        <taxon>Agaricomycetes</taxon>
        <taxon>Hymenochaetales</taxon>
        <taxon>Schizoporaceae</taxon>
        <taxon>Schizopora</taxon>
    </lineage>
</organism>
<sequence length="145" mass="16677">MSSKVDGRRGISNYQVEAMKRNYNGCDQCHKDRKRCEGGVPCSRCTRTRKTCTSKGVSQRQALSSQLQNIYGPNCFAAKYINKSGYYVIFSNNGQKFYQRLDDFFQPQGNPTFIGFDRDLDFSGVQYNWDFTIDDLMNAGRCNCY</sequence>
<dbReference type="InterPro" id="IPR036864">
    <property type="entry name" value="Zn2-C6_fun-type_DNA-bd_sf"/>
</dbReference>
<accession>A0A0H2RWH6</accession>
<dbReference type="CDD" id="cd00067">
    <property type="entry name" value="GAL4"/>
    <property type="match status" value="1"/>
</dbReference>
<evidence type="ECO:0000259" key="1">
    <source>
        <dbReference type="PROSITE" id="PS50048"/>
    </source>
</evidence>
<dbReference type="PROSITE" id="PS50048">
    <property type="entry name" value="ZN2_CY6_FUNGAL_2"/>
    <property type="match status" value="1"/>
</dbReference>